<feature type="signal peptide" evidence="1">
    <location>
        <begin position="1"/>
        <end position="23"/>
    </location>
</feature>
<organism evidence="2 3">
    <name type="scientific">Hypsibius exemplaris</name>
    <name type="common">Freshwater tardigrade</name>
    <dbReference type="NCBI Taxonomy" id="2072580"/>
    <lineage>
        <taxon>Eukaryota</taxon>
        <taxon>Metazoa</taxon>
        <taxon>Ecdysozoa</taxon>
        <taxon>Tardigrada</taxon>
        <taxon>Eutardigrada</taxon>
        <taxon>Parachela</taxon>
        <taxon>Hypsibioidea</taxon>
        <taxon>Hypsibiidae</taxon>
        <taxon>Hypsibius</taxon>
    </lineage>
</organism>
<keyword evidence="1" id="KW-0732">Signal</keyword>
<evidence type="ECO:0000313" key="3">
    <source>
        <dbReference type="Proteomes" id="UP000192578"/>
    </source>
</evidence>
<feature type="chain" id="PRO_5012980866" evidence="1">
    <location>
        <begin position="24"/>
        <end position="186"/>
    </location>
</feature>
<sequence>MSPLFYLCGAVLLGSSALVLVGAQYDGGFYNDGGSGSYGGSPSGYGGDPRGYGGSGGYGGGSGSYGGGSGGYGGGSGGYGGGSGGYGGGGYGGGGYGGGGYGGGGLGFGGFGLGLPLFPFINPYISLTLGRRPNKWKNNYMYYNGDYDGYIPTTTPQPTTAYVPYTGSSSYNATGYMGSYGTGYGR</sequence>
<accession>A0A1W0X548</accession>
<dbReference type="AlphaFoldDB" id="A0A1W0X548"/>
<dbReference type="EMBL" id="MTYJ01000016">
    <property type="protein sequence ID" value="OQV22603.1"/>
    <property type="molecule type" value="Genomic_DNA"/>
</dbReference>
<evidence type="ECO:0000256" key="1">
    <source>
        <dbReference type="SAM" id="SignalP"/>
    </source>
</evidence>
<dbReference type="Proteomes" id="UP000192578">
    <property type="component" value="Unassembled WGS sequence"/>
</dbReference>
<gene>
    <name evidence="2" type="ORF">BV898_03428</name>
</gene>
<evidence type="ECO:0000313" key="2">
    <source>
        <dbReference type="EMBL" id="OQV22603.1"/>
    </source>
</evidence>
<reference evidence="3" key="1">
    <citation type="submission" date="2017-01" db="EMBL/GenBank/DDBJ databases">
        <title>Comparative genomics of anhydrobiosis in the tardigrade Hypsibius dujardini.</title>
        <authorList>
            <person name="Yoshida Y."/>
            <person name="Koutsovoulos G."/>
            <person name="Laetsch D."/>
            <person name="Stevens L."/>
            <person name="Kumar S."/>
            <person name="Horikawa D."/>
            <person name="Ishino K."/>
            <person name="Komine S."/>
            <person name="Tomita M."/>
            <person name="Blaxter M."/>
            <person name="Arakawa K."/>
        </authorList>
    </citation>
    <scope>NUCLEOTIDE SEQUENCE [LARGE SCALE GENOMIC DNA]</scope>
    <source>
        <strain evidence="3">Z151</strain>
    </source>
</reference>
<name>A0A1W0X548_HYPEX</name>
<comment type="caution">
    <text evidence="2">The sequence shown here is derived from an EMBL/GenBank/DDBJ whole genome shotgun (WGS) entry which is preliminary data.</text>
</comment>
<keyword evidence="3" id="KW-1185">Reference proteome</keyword>
<proteinExistence type="predicted"/>
<protein>
    <submittedName>
        <fullName evidence="2">Uncharacterized protein</fullName>
    </submittedName>
</protein>